<dbReference type="AlphaFoldDB" id="A0A6A5Y3R8"/>
<evidence type="ECO:0000256" key="7">
    <source>
        <dbReference type="SAM" id="MobiDB-lite"/>
    </source>
</evidence>
<gene>
    <name evidence="9" type="ORF">BU24DRAFT_120620</name>
</gene>
<dbReference type="InterPro" id="IPR051711">
    <property type="entry name" value="Stress_Response_Reg"/>
</dbReference>
<dbReference type="GO" id="GO:0005634">
    <property type="term" value="C:nucleus"/>
    <property type="evidence" value="ECO:0007669"/>
    <property type="project" value="UniProtKB-SubCell"/>
</dbReference>
<dbReference type="SUPFAM" id="SSF57701">
    <property type="entry name" value="Zn2/Cys6 DNA-binding domain"/>
    <property type="match status" value="1"/>
</dbReference>
<evidence type="ECO:0000256" key="2">
    <source>
        <dbReference type="ARBA" id="ARBA00022723"/>
    </source>
</evidence>
<dbReference type="PANTHER" id="PTHR47540:SF6">
    <property type="entry name" value="ZN(II)2CYS6 TRANSCRIPTION FACTOR (EUROFUNG)"/>
    <property type="match status" value="1"/>
</dbReference>
<evidence type="ECO:0000313" key="10">
    <source>
        <dbReference type="Proteomes" id="UP000799778"/>
    </source>
</evidence>
<evidence type="ECO:0000256" key="6">
    <source>
        <dbReference type="ARBA" id="ARBA00023242"/>
    </source>
</evidence>
<dbReference type="InterPro" id="IPR007219">
    <property type="entry name" value="XnlR_reg_dom"/>
</dbReference>
<keyword evidence="6" id="KW-0539">Nucleus</keyword>
<dbReference type="Pfam" id="PF00172">
    <property type="entry name" value="Zn_clus"/>
    <property type="match status" value="1"/>
</dbReference>
<name>A0A6A5Y3R8_9PLEO</name>
<dbReference type="GO" id="GO:0045944">
    <property type="term" value="P:positive regulation of transcription by RNA polymerase II"/>
    <property type="evidence" value="ECO:0007669"/>
    <property type="project" value="TreeGrafter"/>
</dbReference>
<dbReference type="GeneID" id="54278288"/>
<dbReference type="GO" id="GO:0000981">
    <property type="term" value="F:DNA-binding transcription factor activity, RNA polymerase II-specific"/>
    <property type="evidence" value="ECO:0007669"/>
    <property type="project" value="InterPro"/>
</dbReference>
<sequence length="672" mass="75801">MSRRFKGRSAIACLACHSQKLKCSGGDPCQRCRTRGRECVFPIRDRILSVSESYIRDLEAQVHQSQQARMQQQDPACSNHMGNTNEIERSQSMKDCTAECFVQSVKELSSLTAAAGSSPTESMSNGPGRYTYAKLKFDYIQPEISIRLPPKPYALHLLEIFEEGFCDYHWFLRRKFRERLMLSYSDPQTQTTDRNWLCRVSVVLALAETWNRGRSATLGNTIPSQENADPIARPSPSSDTIDVWGETLPVPPGSELFEQCLLLLKISLEEPSLEDVEALNLIAFYSYTLNRRKTAFFYARQSLSLAKLLSLDQPSTHTFDSEQRILEEHRKRIWWTCYCMDRMVSTELGIAPMQDSITKGLQYPDSSHLSPPERADFFEPFLLTAQVQLSIIKGKVVETVTQQLQLKSDTDPVAVLKPCMDLVQSWREGLPPDQCFSFDAGIPSAMFALPFHRVLASLYLRYHQCIILLFRPILLRDLAATVGESGPSGLSQFNDTFESMKLECIEAARSNCKILMDLCKMGKIAKFGYWESLHLFSGLAILALSRCLNLPVSPALRATGSAFNDREVETEDAQLYTGARCLLVEMSRIGNLAAQDFTTMLIDIETMARTILDNRRKGQSSIVQSASNGGDQSIPEDTAFAPKSSDLLDSILEEQMWYNIDWEDILRYGDGT</sequence>
<dbReference type="EMBL" id="ML978067">
    <property type="protein sequence ID" value="KAF2019460.1"/>
    <property type="molecule type" value="Genomic_DNA"/>
</dbReference>
<dbReference type="RefSeq" id="XP_033387799.1">
    <property type="nucleotide sequence ID" value="XM_033520891.1"/>
</dbReference>
<dbReference type="GO" id="GO:0008270">
    <property type="term" value="F:zinc ion binding"/>
    <property type="evidence" value="ECO:0007669"/>
    <property type="project" value="InterPro"/>
</dbReference>
<organism evidence="9 10">
    <name type="scientific">Aaosphaeria arxii CBS 175.79</name>
    <dbReference type="NCBI Taxonomy" id="1450172"/>
    <lineage>
        <taxon>Eukaryota</taxon>
        <taxon>Fungi</taxon>
        <taxon>Dikarya</taxon>
        <taxon>Ascomycota</taxon>
        <taxon>Pezizomycotina</taxon>
        <taxon>Dothideomycetes</taxon>
        <taxon>Pleosporomycetidae</taxon>
        <taxon>Pleosporales</taxon>
        <taxon>Pleosporales incertae sedis</taxon>
        <taxon>Aaosphaeria</taxon>
    </lineage>
</organism>
<dbReference type="GO" id="GO:0006351">
    <property type="term" value="P:DNA-templated transcription"/>
    <property type="evidence" value="ECO:0007669"/>
    <property type="project" value="InterPro"/>
</dbReference>
<accession>A0A6A5Y3R8</accession>
<dbReference type="PROSITE" id="PS00463">
    <property type="entry name" value="ZN2_CY6_FUNGAL_1"/>
    <property type="match status" value="1"/>
</dbReference>
<evidence type="ECO:0000256" key="1">
    <source>
        <dbReference type="ARBA" id="ARBA00004123"/>
    </source>
</evidence>
<dbReference type="PANTHER" id="PTHR47540">
    <property type="entry name" value="THIAMINE REPRESSIBLE GENES REGULATORY PROTEIN THI5"/>
    <property type="match status" value="1"/>
</dbReference>
<keyword evidence="3" id="KW-0805">Transcription regulation</keyword>
<dbReference type="SMART" id="SM00906">
    <property type="entry name" value="Fungal_trans"/>
    <property type="match status" value="1"/>
</dbReference>
<dbReference type="Gene3D" id="4.10.240.10">
    <property type="entry name" value="Zn(2)-C6 fungal-type DNA-binding domain"/>
    <property type="match status" value="1"/>
</dbReference>
<feature type="compositionally biased region" description="Polar residues" evidence="7">
    <location>
        <begin position="217"/>
        <end position="227"/>
    </location>
</feature>
<evidence type="ECO:0000256" key="3">
    <source>
        <dbReference type="ARBA" id="ARBA00023015"/>
    </source>
</evidence>
<dbReference type="CDD" id="cd12148">
    <property type="entry name" value="fungal_TF_MHR"/>
    <property type="match status" value="1"/>
</dbReference>
<protein>
    <recommendedName>
        <fullName evidence="8">Zn(2)-C6 fungal-type domain-containing protein</fullName>
    </recommendedName>
</protein>
<dbReference type="OrthoDB" id="3266505at2759"/>
<dbReference type="Pfam" id="PF04082">
    <property type="entry name" value="Fungal_trans"/>
    <property type="match status" value="1"/>
</dbReference>
<keyword evidence="5" id="KW-0804">Transcription</keyword>
<dbReference type="PROSITE" id="PS50048">
    <property type="entry name" value="ZN2_CY6_FUNGAL_2"/>
    <property type="match status" value="1"/>
</dbReference>
<feature type="domain" description="Zn(2)-C6 fungal-type" evidence="8">
    <location>
        <begin position="12"/>
        <end position="41"/>
    </location>
</feature>
<keyword evidence="4" id="KW-0238">DNA-binding</keyword>
<keyword evidence="10" id="KW-1185">Reference proteome</keyword>
<dbReference type="Proteomes" id="UP000799778">
    <property type="component" value="Unassembled WGS sequence"/>
</dbReference>
<evidence type="ECO:0000259" key="8">
    <source>
        <dbReference type="PROSITE" id="PS50048"/>
    </source>
</evidence>
<dbReference type="CDD" id="cd00067">
    <property type="entry name" value="GAL4"/>
    <property type="match status" value="1"/>
</dbReference>
<evidence type="ECO:0000313" key="9">
    <source>
        <dbReference type="EMBL" id="KAF2019460.1"/>
    </source>
</evidence>
<reference evidence="9" key="1">
    <citation type="journal article" date="2020" name="Stud. Mycol.">
        <title>101 Dothideomycetes genomes: a test case for predicting lifestyles and emergence of pathogens.</title>
        <authorList>
            <person name="Haridas S."/>
            <person name="Albert R."/>
            <person name="Binder M."/>
            <person name="Bloem J."/>
            <person name="Labutti K."/>
            <person name="Salamov A."/>
            <person name="Andreopoulos B."/>
            <person name="Baker S."/>
            <person name="Barry K."/>
            <person name="Bills G."/>
            <person name="Bluhm B."/>
            <person name="Cannon C."/>
            <person name="Castanera R."/>
            <person name="Culley D."/>
            <person name="Daum C."/>
            <person name="Ezra D."/>
            <person name="Gonzalez J."/>
            <person name="Henrissat B."/>
            <person name="Kuo A."/>
            <person name="Liang C."/>
            <person name="Lipzen A."/>
            <person name="Lutzoni F."/>
            <person name="Magnuson J."/>
            <person name="Mondo S."/>
            <person name="Nolan M."/>
            <person name="Ohm R."/>
            <person name="Pangilinan J."/>
            <person name="Park H.-J."/>
            <person name="Ramirez L."/>
            <person name="Alfaro M."/>
            <person name="Sun H."/>
            <person name="Tritt A."/>
            <person name="Yoshinaga Y."/>
            <person name="Zwiers L.-H."/>
            <person name="Turgeon B."/>
            <person name="Goodwin S."/>
            <person name="Spatafora J."/>
            <person name="Crous P."/>
            <person name="Grigoriev I."/>
        </authorList>
    </citation>
    <scope>NUCLEOTIDE SEQUENCE</scope>
    <source>
        <strain evidence="9">CBS 175.79</strain>
    </source>
</reference>
<keyword evidence="2" id="KW-0479">Metal-binding</keyword>
<proteinExistence type="predicted"/>
<feature type="region of interest" description="Disordered" evidence="7">
    <location>
        <begin position="217"/>
        <end position="237"/>
    </location>
</feature>
<dbReference type="InterPro" id="IPR036864">
    <property type="entry name" value="Zn2-C6_fun-type_DNA-bd_sf"/>
</dbReference>
<evidence type="ECO:0000256" key="5">
    <source>
        <dbReference type="ARBA" id="ARBA00023163"/>
    </source>
</evidence>
<dbReference type="InterPro" id="IPR001138">
    <property type="entry name" value="Zn2Cys6_DnaBD"/>
</dbReference>
<comment type="subcellular location">
    <subcellularLocation>
        <location evidence="1">Nucleus</location>
    </subcellularLocation>
</comment>
<evidence type="ECO:0000256" key="4">
    <source>
        <dbReference type="ARBA" id="ARBA00023125"/>
    </source>
</evidence>
<dbReference type="GO" id="GO:0043565">
    <property type="term" value="F:sequence-specific DNA binding"/>
    <property type="evidence" value="ECO:0007669"/>
    <property type="project" value="TreeGrafter"/>
</dbReference>
<dbReference type="SMART" id="SM00066">
    <property type="entry name" value="GAL4"/>
    <property type="match status" value="1"/>
</dbReference>